<keyword evidence="3" id="KW-1185">Reference proteome</keyword>
<protein>
    <submittedName>
        <fullName evidence="2">FMN-binding domain-containing protein</fullName>
    </submittedName>
</protein>
<name>A0A1I3UA99_9GAMM</name>
<proteinExistence type="predicted"/>
<dbReference type="Pfam" id="PF04205">
    <property type="entry name" value="FMN_bind"/>
    <property type="match status" value="1"/>
</dbReference>
<gene>
    <name evidence="2" type="ORF">SAMN04488079_101212</name>
</gene>
<dbReference type="AlphaFoldDB" id="A0A1I3UA99"/>
<dbReference type="EMBL" id="FOSH01000001">
    <property type="protein sequence ID" value="SFJ78776.1"/>
    <property type="molecule type" value="Genomic_DNA"/>
</dbReference>
<dbReference type="GO" id="GO:0016020">
    <property type="term" value="C:membrane"/>
    <property type="evidence" value="ECO:0007669"/>
    <property type="project" value="InterPro"/>
</dbReference>
<dbReference type="RefSeq" id="WP_245752785.1">
    <property type="nucleotide sequence ID" value="NZ_FOSH01000001.1"/>
</dbReference>
<sequence>MSEVGVVGSYKMKIVVSGLQVVFLCSIILLTATASHARGVYQTNDAFLAEVFNGTLPQSDVVWMKGDVRQTVVDILGHPYAGLRIRYWRDGQRSVWILEEIGKEEPITFGVVINDHRVEQVKVLAYRESRGGEVKYPAFTQQFQHVGLVDNSLDKHIDGITGATLSVRAMTNVVRLALYLDSYISQS</sequence>
<evidence type="ECO:0000259" key="1">
    <source>
        <dbReference type="SMART" id="SM00900"/>
    </source>
</evidence>
<reference evidence="3" key="1">
    <citation type="submission" date="2016-10" db="EMBL/GenBank/DDBJ databases">
        <authorList>
            <person name="Varghese N."/>
            <person name="Submissions S."/>
        </authorList>
    </citation>
    <scope>NUCLEOTIDE SEQUENCE [LARGE SCALE GENOMIC DNA]</scope>
    <source>
        <strain evidence="3">DSM 11578</strain>
    </source>
</reference>
<dbReference type="Proteomes" id="UP000198924">
    <property type="component" value="Unassembled WGS sequence"/>
</dbReference>
<accession>A0A1I3UA99</accession>
<dbReference type="SMART" id="SM00900">
    <property type="entry name" value="FMN_bind"/>
    <property type="match status" value="1"/>
</dbReference>
<evidence type="ECO:0000313" key="3">
    <source>
        <dbReference type="Proteomes" id="UP000198924"/>
    </source>
</evidence>
<dbReference type="GO" id="GO:0010181">
    <property type="term" value="F:FMN binding"/>
    <property type="evidence" value="ECO:0007669"/>
    <property type="project" value="InterPro"/>
</dbReference>
<feature type="domain" description="FMN-binding" evidence="1">
    <location>
        <begin position="102"/>
        <end position="181"/>
    </location>
</feature>
<organism evidence="2 3">
    <name type="scientific">Methylophaga sulfidovorans</name>
    <dbReference type="NCBI Taxonomy" id="45496"/>
    <lineage>
        <taxon>Bacteria</taxon>
        <taxon>Pseudomonadati</taxon>
        <taxon>Pseudomonadota</taxon>
        <taxon>Gammaproteobacteria</taxon>
        <taxon>Thiotrichales</taxon>
        <taxon>Piscirickettsiaceae</taxon>
        <taxon>Methylophaga</taxon>
    </lineage>
</organism>
<dbReference type="InterPro" id="IPR007329">
    <property type="entry name" value="FMN-bd"/>
</dbReference>
<dbReference type="STRING" id="45496.SAMN04488079_101212"/>
<evidence type="ECO:0000313" key="2">
    <source>
        <dbReference type="EMBL" id="SFJ78776.1"/>
    </source>
</evidence>